<evidence type="ECO:0000256" key="7">
    <source>
        <dbReference type="ARBA" id="ARBA00023049"/>
    </source>
</evidence>
<keyword evidence="7" id="KW-0482">Metalloprotease</keyword>
<protein>
    <recommendedName>
        <fullName evidence="13">Secretion system C-terminal sorting domain-containing protein</fullName>
    </recommendedName>
</protein>
<dbReference type="InterPro" id="IPR024079">
    <property type="entry name" value="MetalloPept_cat_dom_sf"/>
</dbReference>
<evidence type="ECO:0000256" key="8">
    <source>
        <dbReference type="ARBA" id="ARBA00023157"/>
    </source>
</evidence>
<keyword evidence="8" id="KW-1015">Disulfide bond</keyword>
<dbReference type="Gene3D" id="3.40.390.10">
    <property type="entry name" value="Collagenase (Catalytic Domain)"/>
    <property type="match status" value="1"/>
</dbReference>
<organism evidence="11 12">
    <name type="scientific">Neolewinella antarctica</name>
    <dbReference type="NCBI Taxonomy" id="442734"/>
    <lineage>
        <taxon>Bacteria</taxon>
        <taxon>Pseudomonadati</taxon>
        <taxon>Bacteroidota</taxon>
        <taxon>Saprospiria</taxon>
        <taxon>Saprospirales</taxon>
        <taxon>Lewinellaceae</taxon>
        <taxon>Neolewinella</taxon>
    </lineage>
</organism>
<dbReference type="Pfam" id="PF05572">
    <property type="entry name" value="Peptidase_M43"/>
    <property type="match status" value="1"/>
</dbReference>
<evidence type="ECO:0000256" key="2">
    <source>
        <dbReference type="ARBA" id="ARBA00022670"/>
    </source>
</evidence>
<feature type="domain" description="Peptidase M43 pregnancy-associated plasma-A" evidence="9">
    <location>
        <begin position="145"/>
        <end position="282"/>
    </location>
</feature>
<dbReference type="Pfam" id="PF18962">
    <property type="entry name" value="Por_Secre_tail"/>
    <property type="match status" value="1"/>
</dbReference>
<keyword evidence="3" id="KW-0479">Metal-binding</keyword>
<dbReference type="InterPro" id="IPR026444">
    <property type="entry name" value="Secre_tail"/>
</dbReference>
<dbReference type="Proteomes" id="UP000770785">
    <property type="component" value="Unassembled WGS sequence"/>
</dbReference>
<evidence type="ECO:0000256" key="3">
    <source>
        <dbReference type="ARBA" id="ARBA00022723"/>
    </source>
</evidence>
<dbReference type="EMBL" id="JAATJH010000005">
    <property type="protein sequence ID" value="NJC27509.1"/>
    <property type="molecule type" value="Genomic_DNA"/>
</dbReference>
<name>A0ABX0XF52_9BACT</name>
<dbReference type="InterPro" id="IPR008754">
    <property type="entry name" value="Peptidase_M43"/>
</dbReference>
<keyword evidence="4" id="KW-0732">Signal</keyword>
<dbReference type="PANTHER" id="PTHR47466">
    <property type="match status" value="1"/>
</dbReference>
<dbReference type="NCBIfam" id="TIGR04183">
    <property type="entry name" value="Por_Secre_tail"/>
    <property type="match status" value="1"/>
</dbReference>
<evidence type="ECO:0000313" key="12">
    <source>
        <dbReference type="Proteomes" id="UP000770785"/>
    </source>
</evidence>
<evidence type="ECO:0000259" key="9">
    <source>
        <dbReference type="Pfam" id="PF05572"/>
    </source>
</evidence>
<keyword evidence="2" id="KW-0645">Protease</keyword>
<proteinExistence type="inferred from homology"/>
<evidence type="ECO:0000256" key="4">
    <source>
        <dbReference type="ARBA" id="ARBA00022729"/>
    </source>
</evidence>
<reference evidence="11 12" key="1">
    <citation type="submission" date="2020-03" db="EMBL/GenBank/DDBJ databases">
        <title>Genomic Encyclopedia of Type Strains, Phase IV (KMG-IV): sequencing the most valuable type-strain genomes for metagenomic binning, comparative biology and taxonomic classification.</title>
        <authorList>
            <person name="Goeker M."/>
        </authorList>
    </citation>
    <scope>NUCLEOTIDE SEQUENCE [LARGE SCALE GENOMIC DNA]</scope>
    <source>
        <strain evidence="11 12">DSM 105096</strain>
    </source>
</reference>
<keyword evidence="6" id="KW-0862">Zinc</keyword>
<accession>A0ABX0XF52</accession>
<gene>
    <name evidence="11" type="ORF">GGR27_003026</name>
</gene>
<evidence type="ECO:0000256" key="1">
    <source>
        <dbReference type="ARBA" id="ARBA00008721"/>
    </source>
</evidence>
<evidence type="ECO:0000313" key="11">
    <source>
        <dbReference type="EMBL" id="NJC27509.1"/>
    </source>
</evidence>
<evidence type="ECO:0000256" key="6">
    <source>
        <dbReference type="ARBA" id="ARBA00022833"/>
    </source>
</evidence>
<dbReference type="PANTHER" id="PTHR47466:SF1">
    <property type="entry name" value="METALLOPROTEASE MEP1 (AFU_ORTHOLOGUE AFUA_1G07730)-RELATED"/>
    <property type="match status" value="1"/>
</dbReference>
<keyword evidence="5" id="KW-0378">Hydrolase</keyword>
<keyword evidence="12" id="KW-1185">Reference proteome</keyword>
<sequence length="403" mass="44750">MLTSVAYNDTLRKNDQADPDLFRKVHELIPRFDESSEWEEITVPIIFHVLYNDASNRVTEEQMAEQLISLNQDFAGLTEPATTDERDLQGTFARAKIDTKIRFCFPDQKSLDRLSYTIDRKKVTRQLPDDLSLLKTSISGLPVRDTKKYLNVWIAPLPDNNVGFAQMPLGNEKLDGIVIDPRYFGSFGTAVAPYNRGKTLTHLIGTYLGLTPIWGDGGPCGDDGIVDTPVHNGPNYGTTSPGHISTCPGNPLEMTMNFMDAGDDDQLHMFTKGQATWMRAVLSKGGPRGNLLKTQTECNIAKSLFSRTSLDNVSISQDEQLHLSTYPNPVKAAFTVEVKGGPAGTRVKQLEVYNTQGRLIHAVDKNTGELKFRINTDTWTQGVYFISVTTDGDQSLVSRITVQ</sequence>
<feature type="domain" description="Secretion system C-terminal sorting" evidence="10">
    <location>
        <begin position="326"/>
        <end position="400"/>
    </location>
</feature>
<comment type="similarity">
    <text evidence="1">Belongs to the peptidase M43B family.</text>
</comment>
<evidence type="ECO:0000256" key="5">
    <source>
        <dbReference type="ARBA" id="ARBA00022801"/>
    </source>
</evidence>
<evidence type="ECO:0000259" key="10">
    <source>
        <dbReference type="Pfam" id="PF18962"/>
    </source>
</evidence>
<comment type="caution">
    <text evidence="11">The sequence shown here is derived from an EMBL/GenBank/DDBJ whole genome shotgun (WGS) entry which is preliminary data.</text>
</comment>
<evidence type="ECO:0008006" key="13">
    <source>
        <dbReference type="Google" id="ProtNLM"/>
    </source>
</evidence>